<sequence length="163" mass="18641">MKCKISLLLIISLFLVLKAYSQTVSYSYKPFAAEGCYVSYSVVKQDSNYYVIAKVRSDRMMFPEKSTMQLKSFDGEIIKLDGTLVDNGSQSTGIISGNMVIPITEIHSIAQFAISEDQLEHFQNGISKIRLTTIPIVHERTFKKDKIGRKLYQFYIKQKDTEF</sequence>
<evidence type="ECO:0000313" key="1">
    <source>
        <dbReference type="EMBL" id="HJA98215.1"/>
    </source>
</evidence>
<evidence type="ECO:0000313" key="2">
    <source>
        <dbReference type="Proteomes" id="UP000824259"/>
    </source>
</evidence>
<dbReference type="Proteomes" id="UP000824259">
    <property type="component" value="Unassembled WGS sequence"/>
</dbReference>
<accession>A0A9D2L3R9</accession>
<reference evidence="1" key="1">
    <citation type="journal article" date="2021" name="PeerJ">
        <title>Extensive microbial diversity within the chicken gut microbiome revealed by metagenomics and culture.</title>
        <authorList>
            <person name="Gilroy R."/>
            <person name="Ravi A."/>
            <person name="Getino M."/>
            <person name="Pursley I."/>
            <person name="Horton D.L."/>
            <person name="Alikhan N.F."/>
            <person name="Baker D."/>
            <person name="Gharbi K."/>
            <person name="Hall N."/>
            <person name="Watson M."/>
            <person name="Adriaenssens E.M."/>
            <person name="Foster-Nyarko E."/>
            <person name="Jarju S."/>
            <person name="Secka A."/>
            <person name="Antonio M."/>
            <person name="Oren A."/>
            <person name="Chaudhuri R.R."/>
            <person name="La Ragione R."/>
            <person name="Hildebrand F."/>
            <person name="Pallen M.J."/>
        </authorList>
    </citation>
    <scope>NUCLEOTIDE SEQUENCE</scope>
    <source>
        <strain evidence="1">CHK169-11906</strain>
    </source>
</reference>
<gene>
    <name evidence="1" type="ORF">H9779_01260</name>
</gene>
<organism evidence="1 2">
    <name type="scientific">Candidatus Alistipes avicola</name>
    <dbReference type="NCBI Taxonomy" id="2838432"/>
    <lineage>
        <taxon>Bacteria</taxon>
        <taxon>Pseudomonadati</taxon>
        <taxon>Bacteroidota</taxon>
        <taxon>Bacteroidia</taxon>
        <taxon>Bacteroidales</taxon>
        <taxon>Rikenellaceae</taxon>
        <taxon>Alistipes</taxon>
    </lineage>
</organism>
<comment type="caution">
    <text evidence="1">The sequence shown here is derived from an EMBL/GenBank/DDBJ whole genome shotgun (WGS) entry which is preliminary data.</text>
</comment>
<dbReference type="EMBL" id="DWYR01000005">
    <property type="protein sequence ID" value="HJA98215.1"/>
    <property type="molecule type" value="Genomic_DNA"/>
</dbReference>
<reference evidence="1" key="2">
    <citation type="submission" date="2021-04" db="EMBL/GenBank/DDBJ databases">
        <authorList>
            <person name="Gilroy R."/>
        </authorList>
    </citation>
    <scope>NUCLEOTIDE SEQUENCE</scope>
    <source>
        <strain evidence="1">CHK169-11906</strain>
    </source>
</reference>
<proteinExistence type="predicted"/>
<protein>
    <submittedName>
        <fullName evidence="1">Uncharacterized protein</fullName>
    </submittedName>
</protein>
<dbReference type="AlphaFoldDB" id="A0A9D2L3R9"/>
<name>A0A9D2L3R9_9BACT</name>